<dbReference type="InterPro" id="IPR023296">
    <property type="entry name" value="Glyco_hydro_beta-prop_sf"/>
</dbReference>
<dbReference type="OrthoDB" id="251398at2"/>
<dbReference type="Gene3D" id="2.115.10.20">
    <property type="entry name" value="Glycosyl hydrolase domain, family 43"/>
    <property type="match status" value="2"/>
</dbReference>
<dbReference type="SUPFAM" id="SSF75005">
    <property type="entry name" value="Arabinanase/levansucrase/invertase"/>
    <property type="match status" value="1"/>
</dbReference>
<comment type="caution">
    <text evidence="1">The sequence shown here is derived from an EMBL/GenBank/DDBJ whole genome shotgun (WGS) entry which is preliminary data.</text>
</comment>
<dbReference type="AlphaFoldDB" id="A0A4U6QM15"/>
<proteinExistence type="predicted"/>
<sequence>MTLLERLADILRHETATVVVEPPGTGTGFWAGGPSAVRHDGIFHLAYRLRRPVDAGRGYANVVATSTDGVHFETACTVPVGDFDSASLERPALVRRPDGGWRLYVSCSTLGSKHWWVEALDTAADGSVADLATGTRTVVLPGDEATAWKDVVVQAPTTDDGPWRMWACRHPLDGGDDAADRMQTWYFTSPDGLRWDSHGAALVPTADSWDARGTRVTSVLPVDDGWLALYDGRASAAENWYERTGLALGSDPGSFRPVAGPLQRDGRTLRYVCVVPAGDHWRIYFEADRPDGSNVLLTTVLPLG</sequence>
<organism evidence="1 2">
    <name type="scientific">Nakamurella flava</name>
    <dbReference type="NCBI Taxonomy" id="2576308"/>
    <lineage>
        <taxon>Bacteria</taxon>
        <taxon>Bacillati</taxon>
        <taxon>Actinomycetota</taxon>
        <taxon>Actinomycetes</taxon>
        <taxon>Nakamurellales</taxon>
        <taxon>Nakamurellaceae</taxon>
        <taxon>Nakamurella</taxon>
    </lineage>
</organism>
<reference evidence="1 2" key="1">
    <citation type="submission" date="2019-05" db="EMBL/GenBank/DDBJ databases">
        <title>Nakamurella sp. N5BH11, whole genome shotgun sequence.</title>
        <authorList>
            <person name="Tuo L."/>
        </authorList>
    </citation>
    <scope>NUCLEOTIDE SEQUENCE [LARGE SCALE GENOMIC DNA]</scope>
    <source>
        <strain evidence="1 2">N5BH11</strain>
    </source>
</reference>
<accession>A0A4U6QM15</accession>
<gene>
    <name evidence="1" type="ORF">FDO65_08750</name>
</gene>
<dbReference type="EMBL" id="SZZH01000001">
    <property type="protein sequence ID" value="TKV61630.1"/>
    <property type="molecule type" value="Genomic_DNA"/>
</dbReference>
<evidence type="ECO:0000313" key="2">
    <source>
        <dbReference type="Proteomes" id="UP000306985"/>
    </source>
</evidence>
<dbReference type="RefSeq" id="WP_137448935.1">
    <property type="nucleotide sequence ID" value="NZ_SZZH01000001.1"/>
</dbReference>
<name>A0A4U6QM15_9ACTN</name>
<evidence type="ECO:0000313" key="1">
    <source>
        <dbReference type="EMBL" id="TKV61630.1"/>
    </source>
</evidence>
<keyword evidence="2" id="KW-1185">Reference proteome</keyword>
<evidence type="ECO:0008006" key="3">
    <source>
        <dbReference type="Google" id="ProtNLM"/>
    </source>
</evidence>
<dbReference type="Proteomes" id="UP000306985">
    <property type="component" value="Unassembled WGS sequence"/>
</dbReference>
<protein>
    <recommendedName>
        <fullName evidence="3">Exo-alpha-sialidase</fullName>
    </recommendedName>
</protein>